<feature type="transmembrane region" description="Helical" evidence="1">
    <location>
        <begin position="26"/>
        <end position="44"/>
    </location>
</feature>
<dbReference type="Proteomes" id="UP001399917">
    <property type="component" value="Unassembled WGS sequence"/>
</dbReference>
<feature type="domain" description="Ancillary SecYEG translocon subunit/Cell division coordinator CpoB TPR" evidence="2">
    <location>
        <begin position="29"/>
        <end position="158"/>
    </location>
</feature>
<dbReference type="RefSeq" id="WP_344847652.1">
    <property type="nucleotide sequence ID" value="NZ_BAABDF010000007.1"/>
</dbReference>
<protein>
    <recommendedName>
        <fullName evidence="2">Ancillary SecYEG translocon subunit/Cell division coordinator CpoB TPR domain-containing protein</fullName>
    </recommendedName>
</protein>
<keyword evidence="1" id="KW-1133">Transmembrane helix</keyword>
<proteinExistence type="predicted"/>
<sequence length="219" mass="23047">MSNTDSFIDEVTEEVRRDRLFAMMRRYGWIAVVGVVGLVGLAAYNEYSKAQSEAAAQAAGDSIQAALESSEPESRAAALADARATIDSDARYLADFMRAGELFDVGDIDGAIAILTPMTTDAMLDPVYRDLALLKSTMIGASTMAPDVRIAKLASIAAAGAPYRLLAEEQIAAAQIEMGETEAAIGGLRAIISDAEVSDGLRRRALQMIVALGGDPDAG</sequence>
<accession>A0ABP7KG48</accession>
<evidence type="ECO:0000259" key="2">
    <source>
        <dbReference type="Pfam" id="PF09976"/>
    </source>
</evidence>
<organism evidence="3 4">
    <name type="scientific">Celeribacter arenosi</name>
    <dbReference type="NCBI Taxonomy" id="792649"/>
    <lineage>
        <taxon>Bacteria</taxon>
        <taxon>Pseudomonadati</taxon>
        <taxon>Pseudomonadota</taxon>
        <taxon>Alphaproteobacteria</taxon>
        <taxon>Rhodobacterales</taxon>
        <taxon>Roseobacteraceae</taxon>
        <taxon>Celeribacter</taxon>
    </lineage>
</organism>
<evidence type="ECO:0000313" key="3">
    <source>
        <dbReference type="EMBL" id="GAA3874584.1"/>
    </source>
</evidence>
<evidence type="ECO:0000256" key="1">
    <source>
        <dbReference type="SAM" id="Phobius"/>
    </source>
</evidence>
<evidence type="ECO:0000313" key="4">
    <source>
        <dbReference type="Proteomes" id="UP001399917"/>
    </source>
</evidence>
<gene>
    <name evidence="3" type="ORF">GCM10022404_25520</name>
</gene>
<keyword evidence="1" id="KW-0812">Transmembrane</keyword>
<keyword evidence="1" id="KW-0472">Membrane</keyword>
<comment type="caution">
    <text evidence="3">The sequence shown here is derived from an EMBL/GenBank/DDBJ whole genome shotgun (WGS) entry which is preliminary data.</text>
</comment>
<name>A0ABP7KG48_9RHOB</name>
<keyword evidence="4" id="KW-1185">Reference proteome</keyword>
<dbReference type="InterPro" id="IPR018704">
    <property type="entry name" value="SecYEG/CpoB_TPR"/>
</dbReference>
<dbReference type="Pfam" id="PF09976">
    <property type="entry name" value="TPR_21"/>
    <property type="match status" value="1"/>
</dbReference>
<reference evidence="4" key="1">
    <citation type="journal article" date="2019" name="Int. J. Syst. Evol. Microbiol.">
        <title>The Global Catalogue of Microorganisms (GCM) 10K type strain sequencing project: providing services to taxonomists for standard genome sequencing and annotation.</title>
        <authorList>
            <consortium name="The Broad Institute Genomics Platform"/>
            <consortium name="The Broad Institute Genome Sequencing Center for Infectious Disease"/>
            <person name="Wu L."/>
            <person name="Ma J."/>
        </authorList>
    </citation>
    <scope>NUCLEOTIDE SEQUENCE [LARGE SCALE GENOMIC DNA]</scope>
    <source>
        <strain evidence="4">JCM 17190</strain>
    </source>
</reference>
<dbReference type="EMBL" id="BAABDF010000007">
    <property type="protein sequence ID" value="GAA3874584.1"/>
    <property type="molecule type" value="Genomic_DNA"/>
</dbReference>